<name>A0A1V9ZFD0_ACHHY</name>
<feature type="transmembrane region" description="Helical" evidence="7">
    <location>
        <begin position="35"/>
        <end position="55"/>
    </location>
</feature>
<feature type="transmembrane region" description="Helical" evidence="7">
    <location>
        <begin position="439"/>
        <end position="457"/>
    </location>
</feature>
<feature type="transmembrane region" description="Helical" evidence="7">
    <location>
        <begin position="261"/>
        <end position="284"/>
    </location>
</feature>
<reference evidence="8 9" key="1">
    <citation type="journal article" date="2014" name="Genome Biol. Evol.">
        <title>The secreted proteins of Achlya hypogyna and Thraustotheca clavata identify the ancestral oomycete secretome and reveal gene acquisitions by horizontal gene transfer.</title>
        <authorList>
            <person name="Misner I."/>
            <person name="Blouin N."/>
            <person name="Leonard G."/>
            <person name="Richards T.A."/>
            <person name="Lane C.E."/>
        </authorList>
    </citation>
    <scope>NUCLEOTIDE SEQUENCE [LARGE SCALE GENOMIC DNA]</scope>
    <source>
        <strain evidence="8 9">ATCC 48635</strain>
    </source>
</reference>
<keyword evidence="5 7" id="KW-1133">Transmembrane helix</keyword>
<dbReference type="GO" id="GO:0005315">
    <property type="term" value="F:phosphate transmembrane transporter activity"/>
    <property type="evidence" value="ECO:0007669"/>
    <property type="project" value="InterPro"/>
</dbReference>
<dbReference type="PANTHER" id="PTHR11101:SF80">
    <property type="entry name" value="PHOSPHATE TRANSPORTER"/>
    <property type="match status" value="1"/>
</dbReference>
<evidence type="ECO:0000256" key="1">
    <source>
        <dbReference type="ARBA" id="ARBA00004141"/>
    </source>
</evidence>
<comment type="subcellular location">
    <subcellularLocation>
        <location evidence="1 7">Membrane</location>
        <topology evidence="1 7">Multi-pass membrane protein</topology>
    </subcellularLocation>
</comment>
<keyword evidence="9" id="KW-1185">Reference proteome</keyword>
<dbReference type="OrthoDB" id="67021at2759"/>
<accession>A0A1V9ZFD0</accession>
<keyword evidence="6 7" id="KW-0472">Membrane</keyword>
<dbReference type="InterPro" id="IPR001204">
    <property type="entry name" value="Phos_transporter"/>
</dbReference>
<dbReference type="PANTHER" id="PTHR11101">
    <property type="entry name" value="PHOSPHATE TRANSPORTER"/>
    <property type="match status" value="1"/>
</dbReference>
<evidence type="ECO:0000313" key="8">
    <source>
        <dbReference type="EMBL" id="OQR96698.1"/>
    </source>
</evidence>
<evidence type="ECO:0000256" key="4">
    <source>
        <dbReference type="ARBA" id="ARBA00022692"/>
    </source>
</evidence>
<sequence length="556" mass="59300">MSPASALVLCAYNSTAATCAKDYVLHSLKTPEWEVILGGIGMFFMAFATGANDVANTMGNLVGCKVLPVHQALLVGGIADFLGAISLGYSFKDSVSVKVGNLFMPHEDRVNACWHTGYTNSLQYEYANGMLAALFSGAAFVLIATALRMPVSTTHAVICGVIGMTLLNVGSSCFNLSVQNGIFSIVLSWVLGPLFAGIVSVIAYHFTTRFILNSSSPRYRALLFLPWFYALGVFSVAVIIFSKSRLLADLSQAPAYQDNLTYISVGAGAGLGIFVAVVVSIFLVPYVRGLCPSFANAAQMQTDAKLPTVSPFAPCTELGVREYTALTSLQFANLLHLKGGDDYVYALGDDQINAVGRTSMELIADAYCLTDEQIDAHFAMKYALLFASILGSFLHGATDVGNSTIPMQAIWTIAKESYEVNATTGLLQPNAFTSWNAPYWLYVVAGVGGFLGINLFGKPVLDTLARGLTIVNVHRGFCMEMGTIITLALANVLGLPVSSTYCAVSSVVCVSLAHYGREHFEGRKMVFVVLSWILTLPVSMGLAAGIAAILNAALKQ</sequence>
<keyword evidence="3 7" id="KW-0592">Phosphate transport</keyword>
<feature type="transmembrane region" description="Helical" evidence="7">
    <location>
        <begin position="525"/>
        <end position="554"/>
    </location>
</feature>
<dbReference type="Pfam" id="PF01384">
    <property type="entry name" value="PHO4"/>
    <property type="match status" value="1"/>
</dbReference>
<dbReference type="AlphaFoldDB" id="A0A1V9ZFD0"/>
<dbReference type="GO" id="GO:0035435">
    <property type="term" value="P:phosphate ion transmembrane transport"/>
    <property type="evidence" value="ECO:0007669"/>
    <property type="project" value="TreeGrafter"/>
</dbReference>
<feature type="transmembrane region" description="Helical" evidence="7">
    <location>
        <begin position="219"/>
        <end position="241"/>
    </location>
</feature>
<feature type="transmembrane region" description="Helical" evidence="7">
    <location>
        <begin position="67"/>
        <end position="91"/>
    </location>
</feature>
<protein>
    <recommendedName>
        <fullName evidence="7">Phosphate transporter</fullName>
    </recommendedName>
</protein>
<evidence type="ECO:0000313" key="9">
    <source>
        <dbReference type="Proteomes" id="UP000243579"/>
    </source>
</evidence>
<keyword evidence="4 7" id="KW-0812">Transmembrane</keyword>
<comment type="similarity">
    <text evidence="7">Belongs to the inorganic phosphate transporter (PiT) (TC 2.A.20) family.</text>
</comment>
<evidence type="ECO:0000256" key="2">
    <source>
        <dbReference type="ARBA" id="ARBA00022448"/>
    </source>
</evidence>
<gene>
    <name evidence="8" type="ORF">ACHHYP_20699</name>
</gene>
<dbReference type="Proteomes" id="UP000243579">
    <property type="component" value="Unassembled WGS sequence"/>
</dbReference>
<dbReference type="EMBL" id="JNBR01000133">
    <property type="protein sequence ID" value="OQR96698.1"/>
    <property type="molecule type" value="Genomic_DNA"/>
</dbReference>
<evidence type="ECO:0000256" key="7">
    <source>
        <dbReference type="RuleBase" id="RU363058"/>
    </source>
</evidence>
<evidence type="ECO:0000256" key="5">
    <source>
        <dbReference type="ARBA" id="ARBA00022989"/>
    </source>
</evidence>
<proteinExistence type="inferred from homology"/>
<organism evidence="8 9">
    <name type="scientific">Achlya hypogyna</name>
    <name type="common">Oomycete</name>
    <name type="synonym">Protoachlya hypogyna</name>
    <dbReference type="NCBI Taxonomy" id="1202772"/>
    <lineage>
        <taxon>Eukaryota</taxon>
        <taxon>Sar</taxon>
        <taxon>Stramenopiles</taxon>
        <taxon>Oomycota</taxon>
        <taxon>Saprolegniomycetes</taxon>
        <taxon>Saprolegniales</taxon>
        <taxon>Achlyaceae</taxon>
        <taxon>Achlya</taxon>
    </lineage>
</organism>
<evidence type="ECO:0000256" key="3">
    <source>
        <dbReference type="ARBA" id="ARBA00022592"/>
    </source>
</evidence>
<evidence type="ECO:0000256" key="6">
    <source>
        <dbReference type="ARBA" id="ARBA00023136"/>
    </source>
</evidence>
<comment type="function">
    <text evidence="7">Sodium-phosphate symporter.</text>
</comment>
<keyword evidence="2 7" id="KW-0813">Transport</keyword>
<feature type="transmembrane region" description="Helical" evidence="7">
    <location>
        <begin position="126"/>
        <end position="144"/>
    </location>
</feature>
<feature type="transmembrane region" description="Helical" evidence="7">
    <location>
        <begin position="183"/>
        <end position="207"/>
    </location>
</feature>
<dbReference type="STRING" id="1202772.A0A1V9ZFD0"/>
<feature type="transmembrane region" description="Helical" evidence="7">
    <location>
        <begin position="156"/>
        <end position="177"/>
    </location>
</feature>
<dbReference type="GO" id="GO:0016020">
    <property type="term" value="C:membrane"/>
    <property type="evidence" value="ECO:0007669"/>
    <property type="project" value="UniProtKB-SubCell"/>
</dbReference>
<comment type="caution">
    <text evidence="8">The sequence shown here is derived from an EMBL/GenBank/DDBJ whole genome shotgun (WGS) entry which is preliminary data.</text>
</comment>
<feature type="transmembrane region" description="Helical" evidence="7">
    <location>
        <begin position="484"/>
        <end position="513"/>
    </location>
</feature>